<dbReference type="AlphaFoldDB" id="A0AAW1QSH7"/>
<dbReference type="Proteomes" id="UP001489004">
    <property type="component" value="Unassembled WGS sequence"/>
</dbReference>
<dbReference type="PROSITE" id="PS01031">
    <property type="entry name" value="SHSP"/>
    <property type="match status" value="1"/>
</dbReference>
<evidence type="ECO:0000313" key="6">
    <source>
        <dbReference type="Proteomes" id="UP001489004"/>
    </source>
</evidence>
<comment type="similarity">
    <text evidence="2 3">Belongs to the small heat shock protein (HSP20) family.</text>
</comment>
<dbReference type="PANTHER" id="PTHR11527">
    <property type="entry name" value="HEAT-SHOCK PROTEIN 20 FAMILY MEMBER"/>
    <property type="match status" value="1"/>
</dbReference>
<proteinExistence type="inferred from homology"/>
<evidence type="ECO:0000256" key="3">
    <source>
        <dbReference type="RuleBase" id="RU003616"/>
    </source>
</evidence>
<evidence type="ECO:0000313" key="5">
    <source>
        <dbReference type="EMBL" id="KAK9824363.1"/>
    </source>
</evidence>
<dbReference type="InterPro" id="IPR031107">
    <property type="entry name" value="Small_HSP"/>
</dbReference>
<keyword evidence="1" id="KW-0346">Stress response</keyword>
<name>A0AAW1QSH7_9CHLO</name>
<dbReference type="InterPro" id="IPR002068">
    <property type="entry name" value="A-crystallin/Hsp20_dom"/>
</dbReference>
<keyword evidence="6" id="KW-1185">Reference proteome</keyword>
<evidence type="ECO:0000256" key="1">
    <source>
        <dbReference type="ARBA" id="ARBA00023016"/>
    </source>
</evidence>
<accession>A0AAW1QSH7</accession>
<dbReference type="EMBL" id="JALJOR010000002">
    <property type="protein sequence ID" value="KAK9824363.1"/>
    <property type="molecule type" value="Genomic_DNA"/>
</dbReference>
<evidence type="ECO:0000256" key="2">
    <source>
        <dbReference type="PROSITE-ProRule" id="PRU00285"/>
    </source>
</evidence>
<organism evidence="5 6">
    <name type="scientific">[Myrmecia] bisecta</name>
    <dbReference type="NCBI Taxonomy" id="41462"/>
    <lineage>
        <taxon>Eukaryota</taxon>
        <taxon>Viridiplantae</taxon>
        <taxon>Chlorophyta</taxon>
        <taxon>core chlorophytes</taxon>
        <taxon>Trebouxiophyceae</taxon>
        <taxon>Trebouxiales</taxon>
        <taxon>Trebouxiaceae</taxon>
        <taxon>Myrmecia</taxon>
    </lineage>
</organism>
<sequence>MSLIPFLGGGGGDDLFTTLFGPGASSQAVAQTGNWARPLPLDVKETDKAIEVKADIPGVDKNDIKLDVNGDVLSISVEKASGKEEEKEEQGVKIHRMERSQTFVRRAIRLLDAADLGHINAKYENGVLKVEIPKKDTKDKSRQIAVD</sequence>
<comment type="caution">
    <text evidence="5">The sequence shown here is derived from an EMBL/GenBank/DDBJ whole genome shotgun (WGS) entry which is preliminary data.</text>
</comment>
<dbReference type="Pfam" id="PF00011">
    <property type="entry name" value="HSP20"/>
    <property type="match status" value="1"/>
</dbReference>
<gene>
    <name evidence="5" type="ORF">WJX72_009723</name>
</gene>
<dbReference type="CDD" id="cd06464">
    <property type="entry name" value="ACD_sHsps-like"/>
    <property type="match status" value="1"/>
</dbReference>
<reference evidence="5 6" key="1">
    <citation type="journal article" date="2024" name="Nat. Commun.">
        <title>Phylogenomics reveals the evolutionary origins of lichenization in chlorophyte algae.</title>
        <authorList>
            <person name="Puginier C."/>
            <person name="Libourel C."/>
            <person name="Otte J."/>
            <person name="Skaloud P."/>
            <person name="Haon M."/>
            <person name="Grisel S."/>
            <person name="Petersen M."/>
            <person name="Berrin J.G."/>
            <person name="Delaux P.M."/>
            <person name="Dal Grande F."/>
            <person name="Keller J."/>
        </authorList>
    </citation>
    <scope>NUCLEOTIDE SEQUENCE [LARGE SCALE GENOMIC DNA]</scope>
    <source>
        <strain evidence="5 6">SAG 2043</strain>
    </source>
</reference>
<evidence type="ECO:0000259" key="4">
    <source>
        <dbReference type="PROSITE" id="PS01031"/>
    </source>
</evidence>
<protein>
    <recommendedName>
        <fullName evidence="4">SHSP domain-containing protein</fullName>
    </recommendedName>
</protein>
<dbReference type="SUPFAM" id="SSF49764">
    <property type="entry name" value="HSP20-like chaperones"/>
    <property type="match status" value="1"/>
</dbReference>
<feature type="domain" description="SHSP" evidence="4">
    <location>
        <begin position="30"/>
        <end position="147"/>
    </location>
</feature>
<dbReference type="Gene3D" id="2.60.40.790">
    <property type="match status" value="1"/>
</dbReference>
<dbReference type="InterPro" id="IPR008978">
    <property type="entry name" value="HSP20-like_chaperone"/>
</dbReference>